<keyword evidence="5" id="KW-1185">Reference proteome</keyword>
<sequence length="266" mass="27621">MAKGRHRKQSRCTGAALATTVGLIGTAAGMVLTAAPAGASPASASAIVPDATIARVGMNAGLPSCQGVPLSTWVAVALAESGGNANARNPRGEDSRGLWQINVRAHASWLAGRNLFDPATNALAAKKVCESQGVRAWGAYTNGSYRRYLTRGNAAAAAVSVHPTTIRVSRPSTPVPPVAGIHYTNKDCSAPLSGGQPGVAIRNGSRLRTEVVRIQRRLADLGYSLAVDGKFGPQTTRVVKEYQRQHGLAVDGIVGARTHARLFPCG</sequence>
<evidence type="ECO:0000256" key="1">
    <source>
        <dbReference type="SAM" id="SignalP"/>
    </source>
</evidence>
<gene>
    <name evidence="4" type="ORF">FDG2_3808</name>
</gene>
<feature type="domain" description="Peptidoglycan binding-like" evidence="2">
    <location>
        <begin position="209"/>
        <end position="262"/>
    </location>
</feature>
<dbReference type="InterPro" id="IPR036366">
    <property type="entry name" value="PGBDSf"/>
</dbReference>
<dbReference type="EMBL" id="FLUV01001597">
    <property type="protein sequence ID" value="SBW23516.1"/>
    <property type="molecule type" value="Genomic_DNA"/>
</dbReference>
<dbReference type="Gene3D" id="1.10.530.10">
    <property type="match status" value="1"/>
</dbReference>
<dbReference type="Gene3D" id="1.10.101.10">
    <property type="entry name" value="PGBD-like superfamily/PGBD"/>
    <property type="match status" value="1"/>
</dbReference>
<organism evidence="4 5">
    <name type="scientific">Candidatus Protofrankia californiensis</name>
    <dbReference type="NCBI Taxonomy" id="1839754"/>
    <lineage>
        <taxon>Bacteria</taxon>
        <taxon>Bacillati</taxon>
        <taxon>Actinomycetota</taxon>
        <taxon>Actinomycetes</taxon>
        <taxon>Frankiales</taxon>
        <taxon>Frankiaceae</taxon>
        <taxon>Protofrankia</taxon>
    </lineage>
</organism>
<dbReference type="Proteomes" id="UP000199013">
    <property type="component" value="Unassembled WGS sequence"/>
</dbReference>
<protein>
    <submittedName>
        <fullName evidence="4">Peptidoglycan-binding domain 1 protein</fullName>
    </submittedName>
</protein>
<evidence type="ECO:0000313" key="5">
    <source>
        <dbReference type="Proteomes" id="UP000199013"/>
    </source>
</evidence>
<proteinExistence type="predicted"/>
<dbReference type="InterPro" id="IPR002477">
    <property type="entry name" value="Peptidoglycan-bd-like"/>
</dbReference>
<name>A0A1C3P127_9ACTN</name>
<feature type="signal peptide" evidence="1">
    <location>
        <begin position="1"/>
        <end position="27"/>
    </location>
</feature>
<dbReference type="InterPro" id="IPR043992">
    <property type="entry name" value="SLT_3"/>
</dbReference>
<feature type="chain" id="PRO_5039077030" evidence="1">
    <location>
        <begin position="28"/>
        <end position="266"/>
    </location>
</feature>
<evidence type="ECO:0000313" key="4">
    <source>
        <dbReference type="EMBL" id="SBW23516.1"/>
    </source>
</evidence>
<evidence type="ECO:0000259" key="3">
    <source>
        <dbReference type="Pfam" id="PF18896"/>
    </source>
</evidence>
<dbReference type="InterPro" id="IPR036365">
    <property type="entry name" value="PGBD-like_sf"/>
</dbReference>
<dbReference type="Pfam" id="PF01471">
    <property type="entry name" value="PG_binding_1"/>
    <property type="match status" value="1"/>
</dbReference>
<accession>A0A1C3P127</accession>
<dbReference type="SUPFAM" id="SSF53955">
    <property type="entry name" value="Lysozyme-like"/>
    <property type="match status" value="1"/>
</dbReference>
<dbReference type="Pfam" id="PF18896">
    <property type="entry name" value="SLT_3"/>
    <property type="match status" value="1"/>
</dbReference>
<dbReference type="InterPro" id="IPR023346">
    <property type="entry name" value="Lysozyme-like_dom_sf"/>
</dbReference>
<feature type="domain" description="Transglycosylase SLT" evidence="3">
    <location>
        <begin position="57"/>
        <end position="137"/>
    </location>
</feature>
<evidence type="ECO:0000259" key="2">
    <source>
        <dbReference type="Pfam" id="PF01471"/>
    </source>
</evidence>
<keyword evidence="1" id="KW-0732">Signal</keyword>
<dbReference type="AlphaFoldDB" id="A0A1C3P127"/>
<reference evidence="5" key="1">
    <citation type="submission" date="2016-02" db="EMBL/GenBank/DDBJ databases">
        <authorList>
            <person name="Wibberg D."/>
        </authorList>
    </citation>
    <scope>NUCLEOTIDE SEQUENCE [LARGE SCALE GENOMIC DNA]</scope>
</reference>
<dbReference type="SUPFAM" id="SSF47090">
    <property type="entry name" value="PGBD-like"/>
    <property type="match status" value="1"/>
</dbReference>